<comment type="caution">
    <text evidence="8">The sequence shown here is derived from an EMBL/GenBank/DDBJ whole genome shotgun (WGS) entry which is preliminary data.</text>
</comment>
<feature type="region of interest" description="Disordered" evidence="7">
    <location>
        <begin position="1"/>
        <end position="117"/>
    </location>
</feature>
<dbReference type="OrthoDB" id="2096344at2759"/>
<dbReference type="Proteomes" id="UP000243723">
    <property type="component" value="Unassembled WGS sequence"/>
</dbReference>
<reference evidence="8 9" key="1">
    <citation type="submission" date="2017-05" db="EMBL/GenBank/DDBJ databases">
        <title>Draft genome sequence of Elsinoe australis.</title>
        <authorList>
            <person name="Cheng Q."/>
        </authorList>
    </citation>
    <scope>NUCLEOTIDE SEQUENCE [LARGE SCALE GENOMIC DNA]</scope>
    <source>
        <strain evidence="8 9">NL1</strain>
    </source>
</reference>
<evidence type="ECO:0000256" key="3">
    <source>
        <dbReference type="ARBA" id="ARBA00022737"/>
    </source>
</evidence>
<sequence length="682" mass="74883">MAESEQLFPDLPSSSQDQAMVSSKPRRPPTITPKRFTRFFTPRQSVAETRRSKTGSKAHRQLQDITKNAVNRKHGSPRHVPANIDDEDIENSTPRRSKRRKLTPVPESSPIQLLSSPSKNLGDFKPIDLFEDTESVGDVDQLCVDFAQLPVPIKRLRSCNTSRILQRSFGGPSVLQRGYLRDPCIDYRQSTADFYSGSDDVCSYDTTSLPFCVTPCHSNSLVALGDESGTVTLVDSSSDPSISFSKPHVSFRPHHNAIMDMAFSSDDYLIATASGDQTARVIDMRTQQTRYIMAGHVSSVKTVRFQPGNDSVLATSSRDGSVQFWDLRCRGTAVPPSELAIPRTSSSKSFPSTAINRQVVYAETRISIRDAHSSLPASSAFPRKSSADLFSTRTASPATRNDVSITALSFLPGDRSHILLSASEANAAIKVWDIRGKYNRRGPAVPLASTLEPPLHISSRKYGINSLALSSDGGRLYALCRDSTIYAYSTNHLVTGHAPELDSATVRAGKGKWRGYSTEKEGLGPLYGFKHPEFKASSFYIKAAMRKAGPGKEEMLAVGSRDGCAVLFPTNEAYFKKQGREEDVEDEASLPGTPVRRSNAKAQGELPIYETGTALVRGHRKEVTSLSWTADGELVTVSDDFSARCWREGSKARELRMGGEGEGQRWGCGWADVDEDFDEDDV</sequence>
<dbReference type="STRING" id="40998.A0A2P7Z474"/>
<feature type="region of interest" description="Disordered" evidence="7">
    <location>
        <begin position="578"/>
        <end position="597"/>
    </location>
</feature>
<evidence type="ECO:0000313" key="8">
    <source>
        <dbReference type="EMBL" id="PSK43015.1"/>
    </source>
</evidence>
<keyword evidence="3" id="KW-0677">Repeat</keyword>
<protein>
    <submittedName>
        <fullName evidence="8">Uncharacterized protein</fullName>
    </submittedName>
</protein>
<dbReference type="GO" id="GO:0043161">
    <property type="term" value="P:proteasome-mediated ubiquitin-dependent protein catabolic process"/>
    <property type="evidence" value="ECO:0007669"/>
    <property type="project" value="TreeGrafter"/>
</dbReference>
<name>A0A2P7Z474_9PEZI</name>
<dbReference type="GO" id="GO:0005634">
    <property type="term" value="C:nucleus"/>
    <property type="evidence" value="ECO:0007669"/>
    <property type="project" value="TreeGrafter"/>
</dbReference>
<evidence type="ECO:0000256" key="4">
    <source>
        <dbReference type="ARBA" id="ARBA00022786"/>
    </source>
</evidence>
<feature type="region of interest" description="Disordered" evidence="7">
    <location>
        <begin position="656"/>
        <end position="682"/>
    </location>
</feature>
<dbReference type="PROSITE" id="PS50082">
    <property type="entry name" value="WD_REPEATS_2"/>
    <property type="match status" value="3"/>
</dbReference>
<proteinExistence type="inferred from homology"/>
<evidence type="ECO:0000256" key="6">
    <source>
        <dbReference type="PROSITE-ProRule" id="PRU00221"/>
    </source>
</evidence>
<evidence type="ECO:0000256" key="5">
    <source>
        <dbReference type="ARBA" id="ARBA00038344"/>
    </source>
</evidence>
<evidence type="ECO:0000313" key="9">
    <source>
        <dbReference type="Proteomes" id="UP000243723"/>
    </source>
</evidence>
<evidence type="ECO:0000256" key="2">
    <source>
        <dbReference type="ARBA" id="ARBA00022574"/>
    </source>
</evidence>
<dbReference type="Pfam" id="PF00400">
    <property type="entry name" value="WD40"/>
    <property type="match status" value="3"/>
</dbReference>
<dbReference type="InterPro" id="IPR019775">
    <property type="entry name" value="WD40_repeat_CS"/>
</dbReference>
<dbReference type="EMBL" id="NHZQ01000331">
    <property type="protein sequence ID" value="PSK43015.1"/>
    <property type="molecule type" value="Genomic_DNA"/>
</dbReference>
<dbReference type="PROSITE" id="PS50294">
    <property type="entry name" value="WD_REPEATS_REGION"/>
    <property type="match status" value="1"/>
</dbReference>
<feature type="compositionally biased region" description="Low complexity" evidence="7">
    <location>
        <begin position="32"/>
        <end position="43"/>
    </location>
</feature>
<accession>A0A2P7Z474</accession>
<dbReference type="InterPro" id="IPR015943">
    <property type="entry name" value="WD40/YVTN_repeat-like_dom_sf"/>
</dbReference>
<gene>
    <name evidence="8" type="ORF">B9Z65_6969</name>
</gene>
<dbReference type="PANTHER" id="PTHR22852:SF0">
    <property type="entry name" value="DENTICLELESS PROTEIN HOMOLOG"/>
    <property type="match status" value="1"/>
</dbReference>
<dbReference type="AlphaFoldDB" id="A0A2P7Z474"/>
<comment type="similarity">
    <text evidence="5">Belongs to the WD repeat cdt2 family.</text>
</comment>
<dbReference type="InterPro" id="IPR036322">
    <property type="entry name" value="WD40_repeat_dom_sf"/>
</dbReference>
<comment type="pathway">
    <text evidence="1">Protein modification; protein ubiquitination.</text>
</comment>
<feature type="repeat" description="WD" evidence="6">
    <location>
        <begin position="251"/>
        <end position="292"/>
    </location>
</feature>
<keyword evidence="2 6" id="KW-0853">WD repeat</keyword>
<organism evidence="8 9">
    <name type="scientific">Elsinoe australis</name>
    <dbReference type="NCBI Taxonomy" id="40998"/>
    <lineage>
        <taxon>Eukaryota</taxon>
        <taxon>Fungi</taxon>
        <taxon>Dikarya</taxon>
        <taxon>Ascomycota</taxon>
        <taxon>Pezizomycotina</taxon>
        <taxon>Dothideomycetes</taxon>
        <taxon>Dothideomycetidae</taxon>
        <taxon>Myriangiales</taxon>
        <taxon>Elsinoaceae</taxon>
        <taxon>Elsinoe</taxon>
    </lineage>
</organism>
<evidence type="ECO:0000256" key="7">
    <source>
        <dbReference type="SAM" id="MobiDB-lite"/>
    </source>
</evidence>
<dbReference type="GO" id="GO:0030674">
    <property type="term" value="F:protein-macromolecule adaptor activity"/>
    <property type="evidence" value="ECO:0007669"/>
    <property type="project" value="TreeGrafter"/>
</dbReference>
<dbReference type="SUPFAM" id="SSF50978">
    <property type="entry name" value="WD40 repeat-like"/>
    <property type="match status" value="1"/>
</dbReference>
<feature type="compositionally biased region" description="Polar residues" evidence="7">
    <location>
        <begin position="12"/>
        <end position="21"/>
    </location>
</feature>
<feature type="repeat" description="WD" evidence="6">
    <location>
        <begin position="293"/>
        <end position="328"/>
    </location>
</feature>
<dbReference type="InterPro" id="IPR051865">
    <property type="entry name" value="WD-repeat_CDT2_adapter"/>
</dbReference>
<keyword evidence="4" id="KW-0833">Ubl conjugation pathway</keyword>
<evidence type="ECO:0000256" key="1">
    <source>
        <dbReference type="ARBA" id="ARBA00004906"/>
    </source>
</evidence>
<dbReference type="PROSITE" id="PS00678">
    <property type="entry name" value="WD_REPEATS_1"/>
    <property type="match status" value="1"/>
</dbReference>
<dbReference type="SMART" id="SM00320">
    <property type="entry name" value="WD40"/>
    <property type="match status" value="6"/>
</dbReference>
<dbReference type="Gene3D" id="2.130.10.10">
    <property type="entry name" value="YVTN repeat-like/Quinoprotein amine dehydrogenase"/>
    <property type="match status" value="3"/>
</dbReference>
<feature type="compositionally biased region" description="Acidic residues" evidence="7">
    <location>
        <begin position="672"/>
        <end position="682"/>
    </location>
</feature>
<feature type="repeat" description="WD" evidence="6">
    <location>
        <begin position="616"/>
        <end position="646"/>
    </location>
</feature>
<dbReference type="InterPro" id="IPR001680">
    <property type="entry name" value="WD40_rpt"/>
</dbReference>
<keyword evidence="9" id="KW-1185">Reference proteome</keyword>
<dbReference type="PANTHER" id="PTHR22852">
    <property type="entry name" value="LETHAL 2 DENTICLELESS PROTEIN RETINOIC ACID-REGULATED NUCLEAR MATRIX-ASSOCIATED PROTEIN"/>
    <property type="match status" value="1"/>
</dbReference>